<dbReference type="PANTHER" id="PTHR11806">
    <property type="entry name" value="GLUCOSE INHIBITED DIVISION PROTEIN A"/>
    <property type="match status" value="1"/>
</dbReference>
<comment type="cofactor">
    <cofactor evidence="1">
        <name>FAD</name>
        <dbReference type="ChEBI" id="CHEBI:57692"/>
    </cofactor>
</comment>
<evidence type="ECO:0000313" key="7">
    <source>
        <dbReference type="EMBL" id="KAL3758724.1"/>
    </source>
</evidence>
<dbReference type="InterPro" id="IPR040131">
    <property type="entry name" value="MnmG_N"/>
</dbReference>
<dbReference type="Gene3D" id="1.10.150.570">
    <property type="entry name" value="GidA associated domain, C-terminal subdomain"/>
    <property type="match status" value="1"/>
</dbReference>
<comment type="similarity">
    <text evidence="2">Belongs to the MnmG family.</text>
</comment>
<evidence type="ECO:0000256" key="2">
    <source>
        <dbReference type="ARBA" id="ARBA00007653"/>
    </source>
</evidence>
<keyword evidence="3" id="KW-0285">Flavoprotein</keyword>
<evidence type="ECO:0000256" key="5">
    <source>
        <dbReference type="SAM" id="MobiDB-lite"/>
    </source>
</evidence>
<dbReference type="InterPro" id="IPR049312">
    <property type="entry name" value="GIDA_C_N"/>
</dbReference>
<dbReference type="FunFam" id="3.50.50.60:FF:000002">
    <property type="entry name" value="tRNA uridine 5-carboxymethylaminomethyl modification enzyme MnmG"/>
    <property type="match status" value="1"/>
</dbReference>
<dbReference type="Pfam" id="PF01134">
    <property type="entry name" value="GIDA"/>
    <property type="match status" value="2"/>
</dbReference>
<evidence type="ECO:0000256" key="3">
    <source>
        <dbReference type="ARBA" id="ARBA00022630"/>
    </source>
</evidence>
<dbReference type="SMART" id="SM01228">
    <property type="entry name" value="GIDA_assoc_3"/>
    <property type="match status" value="1"/>
</dbReference>
<dbReference type="Gene3D" id="3.50.50.60">
    <property type="entry name" value="FAD/NAD(P)-binding domain"/>
    <property type="match status" value="2"/>
</dbReference>
<proteinExistence type="inferred from homology"/>
<dbReference type="InterPro" id="IPR002218">
    <property type="entry name" value="MnmG-rel"/>
</dbReference>
<dbReference type="Pfam" id="PF21680">
    <property type="entry name" value="GIDA_C_1st"/>
    <property type="match status" value="1"/>
</dbReference>
<keyword evidence="8" id="KW-1185">Reference proteome</keyword>
<dbReference type="InterPro" id="IPR026904">
    <property type="entry name" value="MnmG_C"/>
</dbReference>
<dbReference type="EMBL" id="JALLBG020000226">
    <property type="protein sequence ID" value="KAL3758724.1"/>
    <property type="molecule type" value="Genomic_DNA"/>
</dbReference>
<dbReference type="HAMAP" id="MF_00129">
    <property type="entry name" value="MnmG_GidA"/>
    <property type="match status" value="1"/>
</dbReference>
<dbReference type="Proteomes" id="UP001530293">
    <property type="component" value="Unassembled WGS sequence"/>
</dbReference>
<organism evidence="7 8">
    <name type="scientific">Discostella pseudostelligera</name>
    <dbReference type="NCBI Taxonomy" id="259834"/>
    <lineage>
        <taxon>Eukaryota</taxon>
        <taxon>Sar</taxon>
        <taxon>Stramenopiles</taxon>
        <taxon>Ochrophyta</taxon>
        <taxon>Bacillariophyta</taxon>
        <taxon>Coscinodiscophyceae</taxon>
        <taxon>Thalassiosirophycidae</taxon>
        <taxon>Stephanodiscales</taxon>
        <taxon>Stephanodiscaceae</taxon>
        <taxon>Discostella</taxon>
    </lineage>
</organism>
<feature type="domain" description="tRNA uridine 5-carboxymethylaminomethyl modification enzyme C-terminal subdomain" evidence="6">
    <location>
        <begin position="746"/>
        <end position="819"/>
    </location>
</feature>
<comment type="caution">
    <text evidence="7">The sequence shown here is derived from an EMBL/GenBank/DDBJ whole genome shotgun (WGS) entry which is preliminary data.</text>
</comment>
<dbReference type="Pfam" id="PF13932">
    <property type="entry name" value="SAM_GIDA_C"/>
    <property type="match status" value="1"/>
</dbReference>
<sequence>MKISASRNNRCYDIIIILVVMMKCSIATRLTSSFQSSVGGVGASLRRRHVNNNRILLPSQSFTSSTSSISSHKQSSSYDVIVIGGGHAGTEAATASARTGARTLLITQNKSTLGELSCNPSIGGIGKGHLVREIDALNGVMGCVADESGIHFRMLNRRKGPAVRGPRAQMDRDLYKMNMQRYLGVSNNDGGDDGEMFYGVENLEILEASAEDLLLEEGVGIEALAPLADPADVDYSSIDSSTAGSPTNKNERIRLEKAKELSSAKANVSHRRARIRGVVAIDTTTKERMEIESTTVVLTTGTFLRGVLMIGHGRYSGGRHLRDSEEVEPPSVGLALTLERFGFPLGRLKTGTPARLDGRTINWEACLIQPSERPALPFSHLRQSRGEQPPLAASGQLIDCYQTATNEATHKLVSDYAHLLPQYDGMDGKGNGPRYCPSIYKKVERFAERSSHNSFLEPEGLNSHIVYPNGMSGPYPEEIQLQIFRTMKGLEKVDIVRPGYDVEYNFVNPQVLTHTLEAKSIAGLYLAGQICGTTGYEEAAAQGIIAGANAGRAAGAAYRGEKAPVPFVLGRDEAYIGVLIDDLVTKGTLEPYRMFTSRAEYRISLRADNADLRLTRKGAEHGLVTDPERLAALDMRQELIASNVDRLRNFKLYVTEWAERGGNDLMGGAAAYRTGRESNKKSAEEVLGMPNVSLKMVEQIMADVFAEDQSAKLSTVDGESTDDQRESAAKLNPTPSSVYDTVEASVKYKSYVVRQEKDIESWRKAQGVKIPPYIVYDHDVMPTFSKEEIEKLDRFRPATFAEASQISGLTPQCLVYLYHHVMKLNKERRREKSEIV</sequence>
<evidence type="ECO:0000259" key="6">
    <source>
        <dbReference type="SMART" id="SM01228"/>
    </source>
</evidence>
<feature type="region of interest" description="Disordered" evidence="5">
    <location>
        <begin position="713"/>
        <end position="735"/>
    </location>
</feature>
<gene>
    <name evidence="7" type="ORF">ACHAWU_001451</name>
</gene>
<dbReference type="PANTHER" id="PTHR11806:SF0">
    <property type="entry name" value="PROTEIN MTO1 HOMOLOG, MITOCHONDRIAL"/>
    <property type="match status" value="1"/>
</dbReference>
<dbReference type="InterPro" id="IPR004416">
    <property type="entry name" value="MnmG"/>
</dbReference>
<dbReference type="SUPFAM" id="SSF51905">
    <property type="entry name" value="FAD/NAD(P)-binding domain"/>
    <property type="match status" value="1"/>
</dbReference>
<reference evidence="7 8" key="1">
    <citation type="submission" date="2024-10" db="EMBL/GenBank/DDBJ databases">
        <title>Updated reference genomes for cyclostephanoid diatoms.</title>
        <authorList>
            <person name="Roberts W.R."/>
            <person name="Alverson A.J."/>
        </authorList>
    </citation>
    <scope>NUCLEOTIDE SEQUENCE [LARGE SCALE GENOMIC DNA]</scope>
    <source>
        <strain evidence="7 8">AJA232-27</strain>
    </source>
</reference>
<protein>
    <recommendedName>
        <fullName evidence="6">tRNA uridine 5-carboxymethylaminomethyl modification enzyme C-terminal subdomain domain-containing protein</fullName>
    </recommendedName>
</protein>
<dbReference type="GO" id="GO:0005737">
    <property type="term" value="C:cytoplasm"/>
    <property type="evidence" value="ECO:0007669"/>
    <property type="project" value="UniProtKB-ARBA"/>
</dbReference>
<evidence type="ECO:0000256" key="4">
    <source>
        <dbReference type="ARBA" id="ARBA00022827"/>
    </source>
</evidence>
<evidence type="ECO:0000256" key="1">
    <source>
        <dbReference type="ARBA" id="ARBA00001974"/>
    </source>
</evidence>
<dbReference type="AlphaFoldDB" id="A0ABD3M3V9"/>
<name>A0ABD3M3V9_9STRA</name>
<evidence type="ECO:0000313" key="8">
    <source>
        <dbReference type="Proteomes" id="UP001530293"/>
    </source>
</evidence>
<accession>A0ABD3M3V9</accession>
<dbReference type="InterPro" id="IPR047001">
    <property type="entry name" value="MnmG_C_subdom"/>
</dbReference>
<keyword evidence="4" id="KW-0274">FAD</keyword>
<dbReference type="InterPro" id="IPR044920">
    <property type="entry name" value="MnmG_C_subdom_sf"/>
</dbReference>
<dbReference type="InterPro" id="IPR036188">
    <property type="entry name" value="FAD/NAD-bd_sf"/>
</dbReference>